<organism evidence="15 16">
    <name type="scientific">Planktosalinus lacus</name>
    <dbReference type="NCBI Taxonomy" id="1526573"/>
    <lineage>
        <taxon>Bacteria</taxon>
        <taxon>Pseudomonadati</taxon>
        <taxon>Bacteroidota</taxon>
        <taxon>Flavobacteriia</taxon>
        <taxon>Flavobacteriales</taxon>
        <taxon>Flavobacteriaceae</taxon>
        <taxon>Planktosalinus</taxon>
    </lineage>
</organism>
<protein>
    <submittedName>
        <fullName evidence="15">Vitamin B12 transporter BtuB</fullName>
    </submittedName>
</protein>
<feature type="domain" description="TonB-dependent receptor-like beta-barrel" evidence="13">
    <location>
        <begin position="260"/>
        <end position="615"/>
    </location>
</feature>
<comment type="subcellular location">
    <subcellularLocation>
        <location evidence="1 10">Cell outer membrane</location>
        <topology evidence="1 10">Multi-pass membrane protein</topology>
    </subcellularLocation>
</comment>
<dbReference type="Proteomes" id="UP000652231">
    <property type="component" value="Unassembled WGS sequence"/>
</dbReference>
<comment type="caution">
    <text evidence="15">The sequence shown here is derived from an EMBL/GenBank/DDBJ whole genome shotgun (WGS) entry which is preliminary data.</text>
</comment>
<proteinExistence type="inferred from homology"/>
<evidence type="ECO:0000313" key="15">
    <source>
        <dbReference type="EMBL" id="GGD99250.1"/>
    </source>
</evidence>
<accession>A0A8J2VDL2</accession>
<feature type="chain" id="PRO_5035159168" evidence="12">
    <location>
        <begin position="19"/>
        <end position="641"/>
    </location>
</feature>
<evidence type="ECO:0000256" key="11">
    <source>
        <dbReference type="RuleBase" id="RU003357"/>
    </source>
</evidence>
<keyword evidence="9 10" id="KW-0998">Cell outer membrane</keyword>
<feature type="signal peptide" evidence="12">
    <location>
        <begin position="1"/>
        <end position="18"/>
    </location>
</feature>
<evidence type="ECO:0000256" key="3">
    <source>
        <dbReference type="ARBA" id="ARBA00022452"/>
    </source>
</evidence>
<dbReference type="PANTHER" id="PTHR30069:SF29">
    <property type="entry name" value="HEMOGLOBIN AND HEMOGLOBIN-HAPTOGLOBIN-BINDING PROTEIN 1-RELATED"/>
    <property type="match status" value="1"/>
</dbReference>
<evidence type="ECO:0000256" key="10">
    <source>
        <dbReference type="PROSITE-ProRule" id="PRU01360"/>
    </source>
</evidence>
<dbReference type="Gene3D" id="2.40.170.20">
    <property type="entry name" value="TonB-dependent receptor, beta-barrel domain"/>
    <property type="match status" value="1"/>
</dbReference>
<dbReference type="InterPro" id="IPR010917">
    <property type="entry name" value="TonB_rcpt_CS"/>
</dbReference>
<feature type="domain" description="TonB-dependent receptor plug" evidence="14">
    <location>
        <begin position="42"/>
        <end position="148"/>
    </location>
</feature>
<dbReference type="InterPro" id="IPR039426">
    <property type="entry name" value="TonB-dep_rcpt-like"/>
</dbReference>
<evidence type="ECO:0000256" key="6">
    <source>
        <dbReference type="ARBA" id="ARBA00023077"/>
    </source>
</evidence>
<sequence>MNKLMITALLCATTLVSAQELQKAEQLDSVFIDTKVQLHRKNSGKVVTKITSETLERSTGKSVAQVINEVSGIEINGSRSFDGQNLGYYVRGGRNRQVVIMLDGVQVTDGSQIANDYDLRLVPAQNIEQIEIVKGASSVLYGSGAATAVINITTKKSSDQPIAASFTSTVGTNQAQEVDTYRAEEFTNSVNINGTLGKFFYLATFNNRYVDGLSAIAAPEDEEPFESDVFNSFDAYANLGVHLTENIKMSQFFSYGKYKAGYDNFDFTDANHLSESRQLRTGGNFEWKYKNGKYVFNDSYAWIERELSDNFPVKYDSRFYALDNYLQHRFGEQFTAIVGFNYSTSNMNAFSIPFGESEFAQVIAKDDARFNIFDPYVNVVYVSDFGLNVNAGTRLNTHSVYDNKLVYNINPSYNFALSENNLKVLASYSTAYITPSLFQIYDPSYGNEELKPEENATIEAGLEFTTNTNFRASAVYFTRNEKNYVDFVTVDPDLFISQYQNIADEFTASGVEVELSKRLNSRWMATANYTFTEVDERFALRIPEHKINASVQFQPSVKTNFSLSYQYNTEREDRFFSPETFQQESVTLDAYGLLDFYVSHQVMENLKLFAGVNNIFDENYEELYRYSSRGRNVRLGFSLEF</sequence>
<evidence type="ECO:0000256" key="5">
    <source>
        <dbReference type="ARBA" id="ARBA00022729"/>
    </source>
</evidence>
<dbReference type="GO" id="GO:0015344">
    <property type="term" value="F:siderophore uptake transmembrane transporter activity"/>
    <property type="evidence" value="ECO:0007669"/>
    <property type="project" value="TreeGrafter"/>
</dbReference>
<dbReference type="InterPro" id="IPR037066">
    <property type="entry name" value="Plug_dom_sf"/>
</dbReference>
<keyword evidence="7 10" id="KW-0472">Membrane</keyword>
<dbReference type="GO" id="GO:0009279">
    <property type="term" value="C:cell outer membrane"/>
    <property type="evidence" value="ECO:0007669"/>
    <property type="project" value="UniProtKB-SubCell"/>
</dbReference>
<reference evidence="15" key="2">
    <citation type="submission" date="2020-09" db="EMBL/GenBank/DDBJ databases">
        <authorList>
            <person name="Sun Q."/>
            <person name="Zhou Y."/>
        </authorList>
    </citation>
    <scope>NUCLEOTIDE SEQUENCE</scope>
    <source>
        <strain evidence="15">CGMCC 1.12924</strain>
    </source>
</reference>
<keyword evidence="16" id="KW-1185">Reference proteome</keyword>
<dbReference type="SUPFAM" id="SSF56935">
    <property type="entry name" value="Porins"/>
    <property type="match status" value="1"/>
</dbReference>
<dbReference type="PROSITE" id="PS01156">
    <property type="entry name" value="TONB_DEPENDENT_REC_2"/>
    <property type="match status" value="1"/>
</dbReference>
<evidence type="ECO:0000256" key="9">
    <source>
        <dbReference type="ARBA" id="ARBA00023237"/>
    </source>
</evidence>
<evidence type="ECO:0000259" key="14">
    <source>
        <dbReference type="Pfam" id="PF07715"/>
    </source>
</evidence>
<reference evidence="15" key="1">
    <citation type="journal article" date="2014" name="Int. J. Syst. Evol. Microbiol.">
        <title>Complete genome sequence of Corynebacterium casei LMG S-19264T (=DSM 44701T), isolated from a smear-ripened cheese.</title>
        <authorList>
            <consortium name="US DOE Joint Genome Institute (JGI-PGF)"/>
            <person name="Walter F."/>
            <person name="Albersmeier A."/>
            <person name="Kalinowski J."/>
            <person name="Ruckert C."/>
        </authorList>
    </citation>
    <scope>NUCLEOTIDE SEQUENCE</scope>
    <source>
        <strain evidence="15">CGMCC 1.12924</strain>
    </source>
</reference>
<comment type="similarity">
    <text evidence="10 11">Belongs to the TonB-dependent receptor family.</text>
</comment>
<evidence type="ECO:0000313" key="16">
    <source>
        <dbReference type="Proteomes" id="UP000652231"/>
    </source>
</evidence>
<dbReference type="AlphaFoldDB" id="A0A8J2VDL2"/>
<dbReference type="GO" id="GO:0044718">
    <property type="term" value="P:siderophore transmembrane transport"/>
    <property type="evidence" value="ECO:0007669"/>
    <property type="project" value="TreeGrafter"/>
</dbReference>
<keyword evidence="4 10" id="KW-0812">Transmembrane</keyword>
<dbReference type="Gene3D" id="2.170.130.10">
    <property type="entry name" value="TonB-dependent receptor, plug domain"/>
    <property type="match status" value="1"/>
</dbReference>
<dbReference type="PROSITE" id="PS52016">
    <property type="entry name" value="TONB_DEPENDENT_REC_3"/>
    <property type="match status" value="1"/>
</dbReference>
<name>A0A8J2VDL2_9FLAO</name>
<keyword evidence="6 11" id="KW-0798">TonB box</keyword>
<evidence type="ECO:0000256" key="4">
    <source>
        <dbReference type="ARBA" id="ARBA00022692"/>
    </source>
</evidence>
<dbReference type="PANTHER" id="PTHR30069">
    <property type="entry name" value="TONB-DEPENDENT OUTER MEMBRANE RECEPTOR"/>
    <property type="match status" value="1"/>
</dbReference>
<dbReference type="Pfam" id="PF00593">
    <property type="entry name" value="TonB_dep_Rec_b-barrel"/>
    <property type="match status" value="1"/>
</dbReference>
<keyword evidence="5 12" id="KW-0732">Signal</keyword>
<keyword evidence="8" id="KW-0675">Receptor</keyword>
<gene>
    <name evidence="15" type="primary">btuB</name>
    <name evidence="15" type="ORF">GCM10011312_23460</name>
</gene>
<dbReference type="RefSeq" id="WP_188442760.1">
    <property type="nucleotide sequence ID" value="NZ_BMGK01000010.1"/>
</dbReference>
<keyword evidence="2 10" id="KW-0813">Transport</keyword>
<evidence type="ECO:0000256" key="2">
    <source>
        <dbReference type="ARBA" id="ARBA00022448"/>
    </source>
</evidence>
<dbReference type="InterPro" id="IPR012910">
    <property type="entry name" value="Plug_dom"/>
</dbReference>
<evidence type="ECO:0000256" key="8">
    <source>
        <dbReference type="ARBA" id="ARBA00023170"/>
    </source>
</evidence>
<dbReference type="EMBL" id="BMGK01000010">
    <property type="protein sequence ID" value="GGD99250.1"/>
    <property type="molecule type" value="Genomic_DNA"/>
</dbReference>
<dbReference type="Pfam" id="PF07715">
    <property type="entry name" value="Plug"/>
    <property type="match status" value="1"/>
</dbReference>
<dbReference type="InterPro" id="IPR000531">
    <property type="entry name" value="Beta-barrel_TonB"/>
</dbReference>
<keyword evidence="3 10" id="KW-1134">Transmembrane beta strand</keyword>
<evidence type="ECO:0000256" key="12">
    <source>
        <dbReference type="SAM" id="SignalP"/>
    </source>
</evidence>
<dbReference type="CDD" id="cd01347">
    <property type="entry name" value="ligand_gated_channel"/>
    <property type="match status" value="1"/>
</dbReference>
<evidence type="ECO:0000256" key="7">
    <source>
        <dbReference type="ARBA" id="ARBA00023136"/>
    </source>
</evidence>
<dbReference type="InterPro" id="IPR036942">
    <property type="entry name" value="Beta-barrel_TonB_sf"/>
</dbReference>
<evidence type="ECO:0000259" key="13">
    <source>
        <dbReference type="Pfam" id="PF00593"/>
    </source>
</evidence>
<evidence type="ECO:0000256" key="1">
    <source>
        <dbReference type="ARBA" id="ARBA00004571"/>
    </source>
</evidence>